<dbReference type="NCBIfam" id="TIGR03619">
    <property type="entry name" value="F420_Rv2161c"/>
    <property type="match status" value="1"/>
</dbReference>
<evidence type="ECO:0000313" key="6">
    <source>
        <dbReference type="EMBL" id="KSZ60747.1"/>
    </source>
</evidence>
<dbReference type="SUPFAM" id="SSF51679">
    <property type="entry name" value="Bacterial luciferase-like"/>
    <property type="match status" value="1"/>
</dbReference>
<dbReference type="InterPro" id="IPR011251">
    <property type="entry name" value="Luciferase-like_dom"/>
</dbReference>
<dbReference type="GO" id="GO:0008726">
    <property type="term" value="F:alkanesulfonate monooxygenase activity"/>
    <property type="evidence" value="ECO:0007669"/>
    <property type="project" value="TreeGrafter"/>
</dbReference>
<organism evidence="6 7">
    <name type="scientific">Rhodococcus pyridinivorans KG-16</name>
    <dbReference type="NCBI Taxonomy" id="1441730"/>
    <lineage>
        <taxon>Bacteria</taxon>
        <taxon>Bacillati</taxon>
        <taxon>Actinomycetota</taxon>
        <taxon>Actinomycetes</taxon>
        <taxon>Mycobacteriales</taxon>
        <taxon>Nocardiaceae</taxon>
        <taxon>Rhodococcus</taxon>
    </lineage>
</organism>
<dbReference type="InterPro" id="IPR019921">
    <property type="entry name" value="Lucif-like_OxRdtase_Rv2161c"/>
</dbReference>
<gene>
    <name evidence="6" type="ORF">Z045_01070</name>
</gene>
<evidence type="ECO:0000259" key="5">
    <source>
        <dbReference type="Pfam" id="PF00296"/>
    </source>
</evidence>
<dbReference type="PATRIC" id="fig|1441730.3.peg.229"/>
<keyword evidence="2" id="KW-0288">FMN</keyword>
<dbReference type="Proteomes" id="UP000053060">
    <property type="component" value="Unassembled WGS sequence"/>
</dbReference>
<keyword evidence="1" id="KW-0285">Flavoprotein</keyword>
<evidence type="ECO:0000313" key="7">
    <source>
        <dbReference type="Proteomes" id="UP000053060"/>
    </source>
</evidence>
<dbReference type="Gene3D" id="3.20.20.30">
    <property type="entry name" value="Luciferase-like domain"/>
    <property type="match status" value="1"/>
</dbReference>
<dbReference type="AlphaFoldDB" id="A0A0V9URY0"/>
<evidence type="ECO:0000256" key="3">
    <source>
        <dbReference type="ARBA" id="ARBA00023002"/>
    </source>
</evidence>
<proteinExistence type="predicted"/>
<dbReference type="Pfam" id="PF00296">
    <property type="entry name" value="Bac_luciferase"/>
    <property type="match status" value="1"/>
</dbReference>
<accession>A0A0V9URY0</accession>
<feature type="domain" description="Luciferase-like" evidence="5">
    <location>
        <begin position="17"/>
        <end position="234"/>
    </location>
</feature>
<dbReference type="InterPro" id="IPR036661">
    <property type="entry name" value="Luciferase-like_sf"/>
</dbReference>
<protein>
    <recommendedName>
        <fullName evidence="5">Luciferase-like domain-containing protein</fullName>
    </recommendedName>
</protein>
<dbReference type="PANTHER" id="PTHR42847">
    <property type="entry name" value="ALKANESULFONATE MONOOXYGENASE"/>
    <property type="match status" value="1"/>
</dbReference>
<evidence type="ECO:0000256" key="1">
    <source>
        <dbReference type="ARBA" id="ARBA00022630"/>
    </source>
</evidence>
<keyword evidence="4" id="KW-0503">Monooxygenase</keyword>
<evidence type="ECO:0000256" key="2">
    <source>
        <dbReference type="ARBA" id="ARBA00022643"/>
    </source>
</evidence>
<comment type="caution">
    <text evidence="6">The sequence shown here is derived from an EMBL/GenBank/DDBJ whole genome shotgun (WGS) entry which is preliminary data.</text>
</comment>
<sequence>MRVGIHYGGTEDSVPPVDLARAAEERGLDSIFVPEHSHIPSVRHTPFPGGGEVPERYFGLWDPLVSLSFVAASTSLTVGTCTALPGGHDPISYAKAVATLDVLSGGRLVLGVGFGWNDDEFEDHGFDPRDKYAVVEEKISLMKALWTEDEAAYEGNHVRLSPSRVRPKPAQHPHPPVLLGCRSGRVGFRRIARWADGWIPMGHNVVDRLEDDLKRLAEEWERVGRDPADIRVTVLQAPRPDLADVLDRFRGMPVERVIVDVPTAGEHVVFPALDEIARAAQ</sequence>
<keyword evidence="3" id="KW-0560">Oxidoreductase</keyword>
<reference evidence="6 7" key="2">
    <citation type="journal article" date="2016" name="Genome Announc.">
        <title>Draft Genome Sequence of a Versatile Hydrocarbon-Degrading Bacterium, Rhodococcus pyridinivorans Strain KG-16, Collected from Oil Fields in India.</title>
        <authorList>
            <person name="Aggarwal R.K."/>
            <person name="Dawar C."/>
            <person name="Phanindranath R."/>
            <person name="Mutnuri L."/>
            <person name="Dayal A.M."/>
        </authorList>
    </citation>
    <scope>NUCLEOTIDE SEQUENCE [LARGE SCALE GENOMIC DNA]</scope>
    <source>
        <strain evidence="6 7">KG-16</strain>
    </source>
</reference>
<dbReference type="InterPro" id="IPR050172">
    <property type="entry name" value="SsuD_RutA_monooxygenase"/>
</dbReference>
<reference evidence="7" key="1">
    <citation type="submission" date="2015-01" db="EMBL/GenBank/DDBJ databases">
        <title>Draft genome sequence of Rhodococcus pyridinivorans strain KG-16, a hydrocarbon-degrading bacterium.</title>
        <authorList>
            <person name="Aggarwal R.K."/>
            <person name="Dawar C."/>
        </authorList>
    </citation>
    <scope>NUCLEOTIDE SEQUENCE [LARGE SCALE GENOMIC DNA]</scope>
    <source>
        <strain evidence="7">KG-16</strain>
    </source>
</reference>
<dbReference type="EMBL" id="AZXY01000001">
    <property type="protein sequence ID" value="KSZ60747.1"/>
    <property type="molecule type" value="Genomic_DNA"/>
</dbReference>
<name>A0A0V9URY0_9NOCA</name>
<dbReference type="PANTHER" id="PTHR42847:SF4">
    <property type="entry name" value="ALKANESULFONATE MONOOXYGENASE-RELATED"/>
    <property type="match status" value="1"/>
</dbReference>
<evidence type="ECO:0000256" key="4">
    <source>
        <dbReference type="ARBA" id="ARBA00023033"/>
    </source>
</evidence>
<dbReference type="GO" id="GO:0046306">
    <property type="term" value="P:alkanesulfonate catabolic process"/>
    <property type="evidence" value="ECO:0007669"/>
    <property type="project" value="TreeGrafter"/>
</dbReference>